<feature type="domain" description="O-methyltransferase dimerisation" evidence="6">
    <location>
        <begin position="18"/>
        <end position="77"/>
    </location>
</feature>
<dbReference type="EMBL" id="FP565176">
    <property type="protein sequence ID" value="CBA16033.1"/>
    <property type="molecule type" value="Genomic_DNA"/>
</dbReference>
<dbReference type="PANTHER" id="PTHR43712">
    <property type="entry name" value="PUTATIVE (AFU_ORTHOLOGUE AFUA_4G14580)-RELATED"/>
    <property type="match status" value="1"/>
</dbReference>
<dbReference type="InterPro" id="IPR029063">
    <property type="entry name" value="SAM-dependent_MTases_sf"/>
</dbReference>
<dbReference type="SUPFAM" id="SSF53335">
    <property type="entry name" value="S-adenosyl-L-methionine-dependent methyltransferases"/>
    <property type="match status" value="1"/>
</dbReference>
<dbReference type="KEGG" id="xal:XALC_1530"/>
<accession>D2UDG0</accession>
<organism evidence="7 8">
    <name type="scientific">Xanthomonas albilineans (strain GPE PC73 / CFBP 7063)</name>
    <dbReference type="NCBI Taxonomy" id="380358"/>
    <lineage>
        <taxon>Bacteria</taxon>
        <taxon>Pseudomonadati</taxon>
        <taxon>Pseudomonadota</taxon>
        <taxon>Gammaproteobacteria</taxon>
        <taxon>Lysobacterales</taxon>
        <taxon>Lysobacteraceae</taxon>
        <taxon>Xanthomonas</taxon>
    </lineage>
</organism>
<evidence type="ECO:0000256" key="2">
    <source>
        <dbReference type="ARBA" id="ARBA00022679"/>
    </source>
</evidence>
<evidence type="ECO:0000256" key="4">
    <source>
        <dbReference type="PIRSR" id="PIRSR005739-1"/>
    </source>
</evidence>
<evidence type="ECO:0000256" key="1">
    <source>
        <dbReference type="ARBA" id="ARBA00022603"/>
    </source>
</evidence>
<evidence type="ECO:0000259" key="6">
    <source>
        <dbReference type="Pfam" id="PF08100"/>
    </source>
</evidence>
<dbReference type="GeneID" id="57876834"/>
<dbReference type="InterPro" id="IPR016461">
    <property type="entry name" value="COMT-like"/>
</dbReference>
<evidence type="ECO:0000256" key="3">
    <source>
        <dbReference type="ARBA" id="ARBA00022691"/>
    </source>
</evidence>
<dbReference type="GO" id="GO:0046983">
    <property type="term" value="F:protein dimerization activity"/>
    <property type="evidence" value="ECO:0007669"/>
    <property type="project" value="InterPro"/>
</dbReference>
<dbReference type="Gene3D" id="1.10.10.10">
    <property type="entry name" value="Winged helix-like DNA-binding domain superfamily/Winged helix DNA-binding domain"/>
    <property type="match status" value="1"/>
</dbReference>
<dbReference type="AlphaFoldDB" id="D2UDG0"/>
<reference evidence="7 8" key="1">
    <citation type="journal article" date="2009" name="BMC Genomics">
        <title>The complete genome sequence of Xanthomonas albilineans provides new insights into the reductive genome evolution of the xylem-limited Xanthomonadaceae.</title>
        <authorList>
            <person name="Pieretti I."/>
            <person name="Royer M."/>
            <person name="Barbe V."/>
            <person name="Carrere S."/>
            <person name="Koebnik R."/>
            <person name="Cociancich S."/>
            <person name="Couloux A."/>
            <person name="Darrasse A."/>
            <person name="Gouzy J."/>
            <person name="Jacques M.A."/>
            <person name="Lauber E."/>
            <person name="Manceau C."/>
            <person name="Mangenot S."/>
            <person name="Poussier S."/>
            <person name="Segurens B."/>
            <person name="Szurek B."/>
            <person name="Verdier V."/>
            <person name="Arlat M."/>
            <person name="Rott P."/>
        </authorList>
    </citation>
    <scope>NUCLEOTIDE SEQUENCE [LARGE SCALE GENOMIC DNA]</scope>
    <source>
        <strain evidence="8">GPE PC73 / CFBP 7063</strain>
    </source>
</reference>
<dbReference type="PATRIC" id="fig|29447.3.peg.1506"/>
<dbReference type="RefSeq" id="WP_012916036.1">
    <property type="nucleotide sequence ID" value="NC_013722.1"/>
</dbReference>
<dbReference type="STRING" id="380358.XALC_1530"/>
<name>D2UDG0_XANAP</name>
<dbReference type="GO" id="GO:0008171">
    <property type="term" value="F:O-methyltransferase activity"/>
    <property type="evidence" value="ECO:0007669"/>
    <property type="project" value="InterPro"/>
</dbReference>
<dbReference type="Pfam" id="PF08100">
    <property type="entry name" value="Dimerisation"/>
    <property type="match status" value="1"/>
</dbReference>
<dbReference type="Gene3D" id="1.20.5.840">
    <property type="entry name" value="hypothetical RNA methyltransferase"/>
    <property type="match status" value="1"/>
</dbReference>
<evidence type="ECO:0000259" key="5">
    <source>
        <dbReference type="Pfam" id="PF00891"/>
    </source>
</evidence>
<evidence type="ECO:0000313" key="8">
    <source>
        <dbReference type="Proteomes" id="UP000001890"/>
    </source>
</evidence>
<proteinExistence type="predicted"/>
<dbReference type="SUPFAM" id="SSF46785">
    <property type="entry name" value="Winged helix' DNA-binding domain"/>
    <property type="match status" value="1"/>
</dbReference>
<dbReference type="Proteomes" id="UP000001890">
    <property type="component" value="Chromosome"/>
</dbReference>
<dbReference type="InterPro" id="IPR036390">
    <property type="entry name" value="WH_DNA-bd_sf"/>
</dbReference>
<dbReference type="PANTHER" id="PTHR43712:SF2">
    <property type="entry name" value="O-METHYLTRANSFERASE CICE"/>
    <property type="match status" value="1"/>
</dbReference>
<protein>
    <submittedName>
        <fullName evidence="7">O-methyltransferase involved in albicidin biosynthesis protein</fullName>
        <ecNumber evidence="7">2.1.1.-</ecNumber>
    </submittedName>
</protein>
<keyword evidence="1 7" id="KW-0489">Methyltransferase</keyword>
<feature type="domain" description="O-methyltransferase C-terminal" evidence="5">
    <location>
        <begin position="173"/>
        <end position="320"/>
    </location>
</feature>
<dbReference type="EC" id="2.1.1.-" evidence="7"/>
<dbReference type="Gene3D" id="3.40.50.150">
    <property type="entry name" value="Vaccinia Virus protein VP39"/>
    <property type="match status" value="1"/>
</dbReference>
<keyword evidence="3" id="KW-0949">S-adenosyl-L-methionine</keyword>
<dbReference type="OrthoDB" id="9806902at2"/>
<dbReference type="InterPro" id="IPR001077">
    <property type="entry name" value="COMT_C"/>
</dbReference>
<dbReference type="InterPro" id="IPR036388">
    <property type="entry name" value="WH-like_DNA-bd_sf"/>
</dbReference>
<keyword evidence="2 7" id="KW-0808">Transferase</keyword>
<dbReference type="PIRSF" id="PIRSF005739">
    <property type="entry name" value="O-mtase"/>
    <property type="match status" value="1"/>
</dbReference>
<dbReference type="eggNOG" id="COG2520">
    <property type="taxonomic scope" value="Bacteria"/>
</dbReference>
<feature type="active site" description="Proton acceptor" evidence="4">
    <location>
        <position position="248"/>
    </location>
</feature>
<dbReference type="Pfam" id="PF00891">
    <property type="entry name" value="Methyltransf_2"/>
    <property type="match status" value="1"/>
</dbReference>
<dbReference type="PROSITE" id="PS51683">
    <property type="entry name" value="SAM_OMT_II"/>
    <property type="match status" value="1"/>
</dbReference>
<dbReference type="CDD" id="cd02440">
    <property type="entry name" value="AdoMet_MTases"/>
    <property type="match status" value="1"/>
</dbReference>
<dbReference type="GO" id="GO:0032259">
    <property type="term" value="P:methylation"/>
    <property type="evidence" value="ECO:0007669"/>
    <property type="project" value="UniProtKB-KW"/>
</dbReference>
<dbReference type="InterPro" id="IPR012967">
    <property type="entry name" value="COMT_dimerisation"/>
</dbReference>
<sequence>MDSALPTSAFTFDLFYTTVNAYYRTAAVKAAIELGLFDVVGQQGRTPAAIAEACQASPRGIRILCYYLVSIGFLRRNGGLFYIDRNMAMYLDRSSPGYLGGSIKFLLSPYIMSAFTDLTAVVRTGKINLAQDGVVAPDHPQWVEFARAMAPMMALPSALIANMVSLPADRPIRVLDVAAGHGLFGIAFAQRFRQAEVSFLDWDNVLDVARENAQAAKVAERARFLPGNAFDLDYGSGYDVILLTNFLHHFDEVDGERILAKTRDALNDDGMVITFEFIADEERSSPPLAATFSMMMLGTTPAGESYTYSDLERMFRHAGFGHVELKSIPPALLKVVVSRKRAP</sequence>
<evidence type="ECO:0000313" key="7">
    <source>
        <dbReference type="EMBL" id="CBA16033.1"/>
    </source>
</evidence>
<gene>
    <name evidence="7" type="primary">albII</name>
    <name evidence="7" type="ordered locus">XALc_1530</name>
</gene>
<keyword evidence="8" id="KW-1185">Reference proteome</keyword>